<accession>A0AAD5JVX0</accession>
<evidence type="ECO:0000256" key="1">
    <source>
        <dbReference type="SAM" id="Phobius"/>
    </source>
</evidence>
<feature type="transmembrane region" description="Helical" evidence="1">
    <location>
        <begin position="25"/>
        <end position="53"/>
    </location>
</feature>
<dbReference type="AlphaFoldDB" id="A0AAD5JVX0"/>
<organism evidence="2 3">
    <name type="scientific">Phascolomyces articulosus</name>
    <dbReference type="NCBI Taxonomy" id="60185"/>
    <lineage>
        <taxon>Eukaryota</taxon>
        <taxon>Fungi</taxon>
        <taxon>Fungi incertae sedis</taxon>
        <taxon>Mucoromycota</taxon>
        <taxon>Mucoromycotina</taxon>
        <taxon>Mucoromycetes</taxon>
        <taxon>Mucorales</taxon>
        <taxon>Lichtheimiaceae</taxon>
        <taxon>Phascolomyces</taxon>
    </lineage>
</organism>
<gene>
    <name evidence="2" type="ORF">BDA99DRAFT_544473</name>
</gene>
<dbReference type="Proteomes" id="UP001209540">
    <property type="component" value="Unassembled WGS sequence"/>
</dbReference>
<dbReference type="EMBL" id="JAIXMP010000073">
    <property type="protein sequence ID" value="KAI9243407.1"/>
    <property type="molecule type" value="Genomic_DNA"/>
</dbReference>
<evidence type="ECO:0000313" key="3">
    <source>
        <dbReference type="Proteomes" id="UP001209540"/>
    </source>
</evidence>
<proteinExistence type="predicted"/>
<protein>
    <submittedName>
        <fullName evidence="2">Uncharacterized protein</fullName>
    </submittedName>
</protein>
<keyword evidence="1" id="KW-0812">Transmembrane</keyword>
<reference evidence="2" key="1">
    <citation type="journal article" date="2022" name="IScience">
        <title>Evolution of zygomycete secretomes and the origins of terrestrial fungal ecologies.</title>
        <authorList>
            <person name="Chang Y."/>
            <person name="Wang Y."/>
            <person name="Mondo S."/>
            <person name="Ahrendt S."/>
            <person name="Andreopoulos W."/>
            <person name="Barry K."/>
            <person name="Beard J."/>
            <person name="Benny G.L."/>
            <person name="Blankenship S."/>
            <person name="Bonito G."/>
            <person name="Cuomo C."/>
            <person name="Desiro A."/>
            <person name="Gervers K.A."/>
            <person name="Hundley H."/>
            <person name="Kuo A."/>
            <person name="LaButti K."/>
            <person name="Lang B.F."/>
            <person name="Lipzen A."/>
            <person name="O'Donnell K."/>
            <person name="Pangilinan J."/>
            <person name="Reynolds N."/>
            <person name="Sandor L."/>
            <person name="Smith M.E."/>
            <person name="Tsang A."/>
            <person name="Grigoriev I.V."/>
            <person name="Stajich J.E."/>
            <person name="Spatafora J.W."/>
        </authorList>
    </citation>
    <scope>NUCLEOTIDE SEQUENCE</scope>
    <source>
        <strain evidence="2">RSA 2281</strain>
    </source>
</reference>
<keyword evidence="3" id="KW-1185">Reference proteome</keyword>
<keyword evidence="1" id="KW-0472">Membrane</keyword>
<name>A0AAD5JVX0_9FUNG</name>
<reference evidence="2" key="2">
    <citation type="submission" date="2023-02" db="EMBL/GenBank/DDBJ databases">
        <authorList>
            <consortium name="DOE Joint Genome Institute"/>
            <person name="Mondo S.J."/>
            <person name="Chang Y."/>
            <person name="Wang Y."/>
            <person name="Ahrendt S."/>
            <person name="Andreopoulos W."/>
            <person name="Barry K."/>
            <person name="Beard J."/>
            <person name="Benny G.L."/>
            <person name="Blankenship S."/>
            <person name="Bonito G."/>
            <person name="Cuomo C."/>
            <person name="Desiro A."/>
            <person name="Gervers K.A."/>
            <person name="Hundley H."/>
            <person name="Kuo A."/>
            <person name="LaButti K."/>
            <person name="Lang B.F."/>
            <person name="Lipzen A."/>
            <person name="O'Donnell K."/>
            <person name="Pangilinan J."/>
            <person name="Reynolds N."/>
            <person name="Sandor L."/>
            <person name="Smith M.W."/>
            <person name="Tsang A."/>
            <person name="Grigoriev I.V."/>
            <person name="Stajich J.E."/>
            <person name="Spatafora J.W."/>
        </authorList>
    </citation>
    <scope>NUCLEOTIDE SEQUENCE</scope>
    <source>
        <strain evidence="2">RSA 2281</strain>
    </source>
</reference>
<keyword evidence="1" id="KW-1133">Transmembrane helix</keyword>
<sequence>MAASSEAMAVSQSSVLKDAQVTGAVVVNIIMIFELIESLLMSIECIIYSFYIFNNRIQYLTRLVDDIKLSKYCTYMGKVQVKTDITLNLVYIELSISLFKSCHPKTIKPNLPMNLNLLLVNPKFLSLVKLNHPLPSSLVSLLLTHLTM</sequence>
<evidence type="ECO:0000313" key="2">
    <source>
        <dbReference type="EMBL" id="KAI9243407.1"/>
    </source>
</evidence>
<comment type="caution">
    <text evidence="2">The sequence shown here is derived from an EMBL/GenBank/DDBJ whole genome shotgun (WGS) entry which is preliminary data.</text>
</comment>